<gene>
    <name evidence="1" type="ORF">AB5J54_18915</name>
</gene>
<dbReference type="InterPro" id="IPR014487">
    <property type="entry name" value="DUF3151"/>
</dbReference>
<sequence>MDIHQNLLSGPNPTYLPENEEANRLLVEESKPAVEVVAAHPTFSLAWALLADEAWEAGRVVESYAYARTGYHRGLDALRRAGWKGHGPIPWEHEANRGFLRCLAALARAAEAIGEQDEAERCGQFLKDSSAEAYAELSR</sequence>
<dbReference type="PIRSF" id="PIRSF017349">
    <property type="entry name" value="UCP017349"/>
    <property type="match status" value="1"/>
</dbReference>
<reference evidence="1" key="1">
    <citation type="submission" date="2024-07" db="EMBL/GenBank/DDBJ databases">
        <authorList>
            <person name="Yu S.T."/>
        </authorList>
    </citation>
    <scope>NUCLEOTIDE SEQUENCE</scope>
    <source>
        <strain evidence="1">R44</strain>
    </source>
</reference>
<proteinExistence type="predicted"/>
<dbReference type="EMBL" id="CP163444">
    <property type="protein sequence ID" value="XDQ72448.1"/>
    <property type="molecule type" value="Genomic_DNA"/>
</dbReference>
<dbReference type="Pfam" id="PF11349">
    <property type="entry name" value="DUF3151"/>
    <property type="match status" value="1"/>
</dbReference>
<dbReference type="RefSeq" id="WP_369145092.1">
    <property type="nucleotide sequence ID" value="NZ_CP163444.1"/>
</dbReference>
<dbReference type="AlphaFoldDB" id="A0AB39SYP7"/>
<organism evidence="1">
    <name type="scientific">Streptomyces sp. R44</name>
    <dbReference type="NCBI Taxonomy" id="3238633"/>
    <lineage>
        <taxon>Bacteria</taxon>
        <taxon>Bacillati</taxon>
        <taxon>Actinomycetota</taxon>
        <taxon>Actinomycetes</taxon>
        <taxon>Kitasatosporales</taxon>
        <taxon>Streptomycetaceae</taxon>
        <taxon>Streptomyces</taxon>
    </lineage>
</organism>
<protein>
    <submittedName>
        <fullName evidence="1">DUF3151 domain-containing protein</fullName>
    </submittedName>
</protein>
<name>A0AB39SYP7_9ACTN</name>
<accession>A0AB39SYP7</accession>
<evidence type="ECO:0000313" key="1">
    <source>
        <dbReference type="EMBL" id="XDQ72448.1"/>
    </source>
</evidence>